<accession>A0AAP0III6</accession>
<evidence type="ECO:0000313" key="1">
    <source>
        <dbReference type="EMBL" id="KAK9115910.1"/>
    </source>
</evidence>
<proteinExistence type="predicted"/>
<dbReference type="AlphaFoldDB" id="A0AAP0III6"/>
<dbReference type="EMBL" id="JBBNAE010000006">
    <property type="protein sequence ID" value="KAK9115910.1"/>
    <property type="molecule type" value="Genomic_DNA"/>
</dbReference>
<sequence length="71" mass="8051">MLLVVSPVTKLHQSQLHSRHNPPQTTSRNLAKLKLGQYIISPSTRQKQTQSHYSIETSLSLSIHSKGLQQY</sequence>
<evidence type="ECO:0000313" key="2">
    <source>
        <dbReference type="Proteomes" id="UP001417504"/>
    </source>
</evidence>
<organism evidence="1 2">
    <name type="scientific">Stephania japonica</name>
    <dbReference type="NCBI Taxonomy" id="461633"/>
    <lineage>
        <taxon>Eukaryota</taxon>
        <taxon>Viridiplantae</taxon>
        <taxon>Streptophyta</taxon>
        <taxon>Embryophyta</taxon>
        <taxon>Tracheophyta</taxon>
        <taxon>Spermatophyta</taxon>
        <taxon>Magnoliopsida</taxon>
        <taxon>Ranunculales</taxon>
        <taxon>Menispermaceae</taxon>
        <taxon>Menispermoideae</taxon>
        <taxon>Cissampelideae</taxon>
        <taxon>Stephania</taxon>
    </lineage>
</organism>
<comment type="caution">
    <text evidence="1">The sequence shown here is derived from an EMBL/GenBank/DDBJ whole genome shotgun (WGS) entry which is preliminary data.</text>
</comment>
<reference evidence="1 2" key="1">
    <citation type="submission" date="2024-01" db="EMBL/GenBank/DDBJ databases">
        <title>Genome assemblies of Stephania.</title>
        <authorList>
            <person name="Yang L."/>
        </authorList>
    </citation>
    <scope>NUCLEOTIDE SEQUENCE [LARGE SCALE GENOMIC DNA]</scope>
    <source>
        <strain evidence="1">QJT</strain>
        <tissue evidence="1">Leaf</tissue>
    </source>
</reference>
<keyword evidence="2" id="KW-1185">Reference proteome</keyword>
<gene>
    <name evidence="1" type="ORF">Sjap_014857</name>
</gene>
<name>A0AAP0III6_9MAGN</name>
<protein>
    <submittedName>
        <fullName evidence="1">Uncharacterized protein</fullName>
    </submittedName>
</protein>
<dbReference type="Proteomes" id="UP001417504">
    <property type="component" value="Unassembled WGS sequence"/>
</dbReference>